<sequence>MRTRAQIKNSKENTTRNKITFIIPVQKGRPCWVQRIVGE</sequence>
<dbReference type="EMBL" id="GGEC01014326">
    <property type="protein sequence ID" value="MBW94809.1"/>
    <property type="molecule type" value="Transcribed_RNA"/>
</dbReference>
<dbReference type="AlphaFoldDB" id="A0A2P2JMX9"/>
<accession>A0A2P2JMX9</accession>
<protein>
    <submittedName>
        <fullName evidence="1">Uncharacterized protein LOC103406687</fullName>
    </submittedName>
</protein>
<name>A0A2P2JMX9_RHIMU</name>
<reference evidence="1" key="1">
    <citation type="submission" date="2018-02" db="EMBL/GenBank/DDBJ databases">
        <title>Rhizophora mucronata_Transcriptome.</title>
        <authorList>
            <person name="Meera S.P."/>
            <person name="Sreeshan A."/>
            <person name="Augustine A."/>
        </authorList>
    </citation>
    <scope>NUCLEOTIDE SEQUENCE</scope>
    <source>
        <tissue evidence="1">Leaf</tissue>
    </source>
</reference>
<evidence type="ECO:0000313" key="1">
    <source>
        <dbReference type="EMBL" id="MBW94809.1"/>
    </source>
</evidence>
<organism evidence="1">
    <name type="scientific">Rhizophora mucronata</name>
    <name type="common">Asiatic mangrove</name>
    <dbReference type="NCBI Taxonomy" id="61149"/>
    <lineage>
        <taxon>Eukaryota</taxon>
        <taxon>Viridiplantae</taxon>
        <taxon>Streptophyta</taxon>
        <taxon>Embryophyta</taxon>
        <taxon>Tracheophyta</taxon>
        <taxon>Spermatophyta</taxon>
        <taxon>Magnoliopsida</taxon>
        <taxon>eudicotyledons</taxon>
        <taxon>Gunneridae</taxon>
        <taxon>Pentapetalae</taxon>
        <taxon>rosids</taxon>
        <taxon>fabids</taxon>
        <taxon>Malpighiales</taxon>
        <taxon>Rhizophoraceae</taxon>
        <taxon>Rhizophora</taxon>
    </lineage>
</organism>
<proteinExistence type="predicted"/>